<keyword evidence="3" id="KW-1185">Reference proteome</keyword>
<dbReference type="RefSeq" id="WP_338684827.1">
    <property type="nucleotide sequence ID" value="NZ_AP024702.1"/>
</dbReference>
<dbReference type="EMBL" id="AP024702">
    <property type="protein sequence ID" value="BCX48535.1"/>
    <property type="molecule type" value="Genomic_DNA"/>
</dbReference>
<organism evidence="2 3">
    <name type="scientific">Haloferula helveola</name>
    <dbReference type="NCBI Taxonomy" id="490095"/>
    <lineage>
        <taxon>Bacteria</taxon>
        <taxon>Pseudomonadati</taxon>
        <taxon>Verrucomicrobiota</taxon>
        <taxon>Verrucomicrobiia</taxon>
        <taxon>Verrucomicrobiales</taxon>
        <taxon>Verrucomicrobiaceae</taxon>
        <taxon>Haloferula</taxon>
    </lineage>
</organism>
<dbReference type="Proteomes" id="UP001374893">
    <property type="component" value="Chromosome"/>
</dbReference>
<name>A0ABM7RGR7_9BACT</name>
<keyword evidence="1" id="KW-0812">Transmembrane</keyword>
<evidence type="ECO:0000313" key="3">
    <source>
        <dbReference type="Proteomes" id="UP001374893"/>
    </source>
</evidence>
<sequence length="139" mass="15329">MKRLLQILAALVVITIIGMIVLLAPRFRNMSSEYGTAQAIRDLKDYVAAHEGQWPSHPDDLGGSYPTGGDVVIDYTISSGEIVGHRELLKTAVRPRSGKFYTYPHYDELLDELYAIVLEESQSEQGVGGQPATRPRVGD</sequence>
<accession>A0ABM7RGR7</accession>
<evidence type="ECO:0000313" key="2">
    <source>
        <dbReference type="EMBL" id="BCX48535.1"/>
    </source>
</evidence>
<protein>
    <submittedName>
        <fullName evidence="2">Uncharacterized protein</fullName>
    </submittedName>
</protein>
<gene>
    <name evidence="2" type="ORF">HAHE_24430</name>
</gene>
<feature type="transmembrane region" description="Helical" evidence="1">
    <location>
        <begin position="6"/>
        <end position="24"/>
    </location>
</feature>
<keyword evidence="1" id="KW-1133">Transmembrane helix</keyword>
<evidence type="ECO:0000256" key="1">
    <source>
        <dbReference type="SAM" id="Phobius"/>
    </source>
</evidence>
<reference evidence="2 3" key="1">
    <citation type="submission" date="2021-06" db="EMBL/GenBank/DDBJ databases">
        <title>Complete genome of Haloferula helveola possessing various polysaccharide degrading enzymes.</title>
        <authorList>
            <person name="Takami H."/>
            <person name="Huang C."/>
            <person name="Hamasaki K."/>
        </authorList>
    </citation>
    <scope>NUCLEOTIDE SEQUENCE [LARGE SCALE GENOMIC DNA]</scope>
    <source>
        <strain evidence="2 3">CN-1</strain>
    </source>
</reference>
<proteinExistence type="predicted"/>
<keyword evidence="1" id="KW-0472">Membrane</keyword>